<proteinExistence type="predicted"/>
<dbReference type="WBParaSite" id="ACAC_0000643101-mRNA-1">
    <property type="protein sequence ID" value="ACAC_0000643101-mRNA-1"/>
    <property type="gene ID" value="ACAC_0000643101"/>
</dbReference>
<reference evidence="1" key="1">
    <citation type="submission" date="2012-09" db="EMBL/GenBank/DDBJ databases">
        <authorList>
            <person name="Martin A.A."/>
        </authorList>
    </citation>
    <scope>NUCLEOTIDE SEQUENCE</scope>
</reference>
<accession>A0A0K0D8N6</accession>
<evidence type="ECO:0000313" key="2">
    <source>
        <dbReference type="WBParaSite" id="ACAC_0000643101-mRNA-1"/>
    </source>
</evidence>
<sequence>MLPGLYDIETEMCTPEVDDVKDYIPPEIQSNILDKRPVSNLTLIKSSRERENTQQLHSFL</sequence>
<organism evidence="1 2">
    <name type="scientific">Angiostrongylus cantonensis</name>
    <name type="common">Rat lungworm</name>
    <dbReference type="NCBI Taxonomy" id="6313"/>
    <lineage>
        <taxon>Eukaryota</taxon>
        <taxon>Metazoa</taxon>
        <taxon>Ecdysozoa</taxon>
        <taxon>Nematoda</taxon>
        <taxon>Chromadorea</taxon>
        <taxon>Rhabditida</taxon>
        <taxon>Rhabditina</taxon>
        <taxon>Rhabditomorpha</taxon>
        <taxon>Strongyloidea</taxon>
        <taxon>Metastrongylidae</taxon>
        <taxon>Angiostrongylus</taxon>
    </lineage>
</organism>
<name>A0A0K0D8N6_ANGCA</name>
<dbReference type="Proteomes" id="UP000035642">
    <property type="component" value="Unassembled WGS sequence"/>
</dbReference>
<dbReference type="AlphaFoldDB" id="A0A0K0D8N6"/>
<evidence type="ECO:0000313" key="1">
    <source>
        <dbReference type="Proteomes" id="UP000035642"/>
    </source>
</evidence>
<reference evidence="2" key="2">
    <citation type="submission" date="2017-02" db="UniProtKB">
        <authorList>
            <consortium name="WormBaseParasite"/>
        </authorList>
    </citation>
    <scope>IDENTIFICATION</scope>
</reference>
<keyword evidence="1" id="KW-1185">Reference proteome</keyword>
<protein>
    <submittedName>
        <fullName evidence="2">Uncharacterized protein</fullName>
    </submittedName>
</protein>